<proteinExistence type="predicted"/>
<sequence length="438" mass="50336">MPNETKFIDTFHSNLVDEICKKSPVKAKKHSFYDYLTDLTNTSVSHIFSMETEAGNEVDFDKVSIYEEDPAKTKTIYRSKSFDEYIDENLLEESQIQLETQVSDTESNNEEHGFNLEEFSDTFNLSDIGQQQDLNKYTSASVKSEKSLKRENVDIPKSIISKSKSDSGENYPSVGSSGSFQFNDIIAGDILGDIEEIEIDNNDHYNDHYDDDNNNNNKLRNSSSFAILNPQEDRIVNAIVSKLKTQLQPTLEKLSQESEKYELIKSIYKLPSISNLNDDVKIKYNNKGKRFNLEFDNSIIKEMVDSETANIERKQQNNKKFPIISAEHQIKLNFNKFRKLNTITEAQDEETSYQKIESYFCSSPTYSKSKDTRLVQDLDTNELIILLKNIKEGKLLDIGKVDHLVAMFEQKPNGAINRMDNQNLKTAILLELNKRKVI</sequence>
<name>A0A9P6WQP9_9ASCO</name>
<evidence type="ECO:0000313" key="1">
    <source>
        <dbReference type="EMBL" id="KAG0691405.1"/>
    </source>
</evidence>
<evidence type="ECO:0000313" key="2">
    <source>
        <dbReference type="Proteomes" id="UP000697127"/>
    </source>
</evidence>
<gene>
    <name evidence="1" type="ORF">C6P40_000022</name>
</gene>
<organism evidence="1 2">
    <name type="scientific">Pichia californica</name>
    <dbReference type="NCBI Taxonomy" id="460514"/>
    <lineage>
        <taxon>Eukaryota</taxon>
        <taxon>Fungi</taxon>
        <taxon>Dikarya</taxon>
        <taxon>Ascomycota</taxon>
        <taxon>Saccharomycotina</taxon>
        <taxon>Pichiomycetes</taxon>
        <taxon>Pichiales</taxon>
        <taxon>Pichiaceae</taxon>
        <taxon>Pichia</taxon>
    </lineage>
</organism>
<dbReference type="OrthoDB" id="3995400at2759"/>
<comment type="caution">
    <text evidence="1">The sequence shown here is derived from an EMBL/GenBank/DDBJ whole genome shotgun (WGS) entry which is preliminary data.</text>
</comment>
<dbReference type="Proteomes" id="UP000697127">
    <property type="component" value="Unassembled WGS sequence"/>
</dbReference>
<dbReference type="EMBL" id="PUHW01000001">
    <property type="protein sequence ID" value="KAG0691405.1"/>
    <property type="molecule type" value="Genomic_DNA"/>
</dbReference>
<dbReference type="AlphaFoldDB" id="A0A9P6WQP9"/>
<reference evidence="1" key="1">
    <citation type="submission" date="2020-11" db="EMBL/GenBank/DDBJ databases">
        <title>Kefir isolates.</title>
        <authorList>
            <person name="Marcisauskas S."/>
            <person name="Kim Y."/>
            <person name="Blasche S."/>
        </authorList>
    </citation>
    <scope>NUCLEOTIDE SEQUENCE</scope>
    <source>
        <strain evidence="1">Olga-1</strain>
    </source>
</reference>
<accession>A0A9P6WQP9</accession>
<protein>
    <submittedName>
        <fullName evidence="1">Uncharacterized protein</fullName>
    </submittedName>
</protein>
<keyword evidence="2" id="KW-1185">Reference proteome</keyword>